<name>A0A1H6VEQ7_9DEIO</name>
<dbReference type="STRING" id="856736.SAMN04488058_103144"/>
<evidence type="ECO:0000313" key="3">
    <source>
        <dbReference type="Proteomes" id="UP000199223"/>
    </source>
</evidence>
<sequence length="296" mass="28913">MKRILGMVALAALAAGRADAADIRLGLNSSVTLGCEVAGVRAGLQEGRFGGYVQGAYCTSNVQGQPGSGVFGGGLTFDLFQSPSAAAYALVGASTGAGGNAAIYGGLGARYGVPLLPFEAYVEGGVSRTSTLIGALLAPRLALGVNYVWRGVDLSQAASASGGDSRPSNISAPGVGGINVDQAPAAGSGGGGAAPATCNVSPESDAAAAQAAARTAANSALSAAATAYSAVYSNVSYDISVGGANISGNTATVTGTLTLRATNRTNGEPVSGTYSGVVTLVRSGCSWTATGYRQNE</sequence>
<organism evidence="2 3">
    <name type="scientific">Deinococcus reticulitermitis</name>
    <dbReference type="NCBI Taxonomy" id="856736"/>
    <lineage>
        <taxon>Bacteria</taxon>
        <taxon>Thermotogati</taxon>
        <taxon>Deinococcota</taxon>
        <taxon>Deinococci</taxon>
        <taxon>Deinococcales</taxon>
        <taxon>Deinococcaceae</taxon>
        <taxon>Deinococcus</taxon>
    </lineage>
</organism>
<evidence type="ECO:0000256" key="1">
    <source>
        <dbReference type="SAM" id="SignalP"/>
    </source>
</evidence>
<dbReference type="Proteomes" id="UP000199223">
    <property type="component" value="Unassembled WGS sequence"/>
</dbReference>
<dbReference type="AlphaFoldDB" id="A0A1H6VEQ7"/>
<proteinExistence type="predicted"/>
<dbReference type="PROSITE" id="PS51257">
    <property type="entry name" value="PROKAR_LIPOPROTEIN"/>
    <property type="match status" value="1"/>
</dbReference>
<dbReference type="RefSeq" id="WP_245745241.1">
    <property type="nucleotide sequence ID" value="NZ_FNZA01000003.1"/>
</dbReference>
<protein>
    <submittedName>
        <fullName evidence="2">Uncharacterized protein</fullName>
    </submittedName>
</protein>
<reference evidence="3" key="1">
    <citation type="submission" date="2016-10" db="EMBL/GenBank/DDBJ databases">
        <authorList>
            <person name="Varghese N."/>
            <person name="Submissions S."/>
        </authorList>
    </citation>
    <scope>NUCLEOTIDE SEQUENCE [LARGE SCALE GENOMIC DNA]</scope>
    <source>
        <strain evidence="3">CGMCC 1.10218</strain>
    </source>
</reference>
<dbReference type="EMBL" id="FNZA01000003">
    <property type="protein sequence ID" value="SEJ03058.1"/>
    <property type="molecule type" value="Genomic_DNA"/>
</dbReference>
<keyword evidence="1" id="KW-0732">Signal</keyword>
<evidence type="ECO:0000313" key="2">
    <source>
        <dbReference type="EMBL" id="SEJ03058.1"/>
    </source>
</evidence>
<keyword evidence="3" id="KW-1185">Reference proteome</keyword>
<feature type="signal peptide" evidence="1">
    <location>
        <begin position="1"/>
        <end position="20"/>
    </location>
</feature>
<feature type="chain" id="PRO_5011702940" evidence="1">
    <location>
        <begin position="21"/>
        <end position="296"/>
    </location>
</feature>
<gene>
    <name evidence="2" type="ORF">SAMN04488058_103144</name>
</gene>
<accession>A0A1H6VEQ7</accession>